<feature type="compositionally biased region" description="Basic and acidic residues" evidence="1">
    <location>
        <begin position="107"/>
        <end position="117"/>
    </location>
</feature>
<sequence>GPEEKGHRPHQAADQCRCRQPGTPHWSCAWPARCQHHGILQGIQRGDGVPARERHPRGDHCLRRPFIHLHHEDPSGSRTDQEGSRRPEGFRNAAHRQGCQADPGPGRGDRHHEDGRSQRQRCSGRGQDHRRHRPLDGHHGRGL</sequence>
<feature type="compositionally biased region" description="Basic and acidic residues" evidence="1">
    <location>
        <begin position="50"/>
        <end position="62"/>
    </location>
</feature>
<proteinExistence type="predicted"/>
<protein>
    <submittedName>
        <fullName evidence="2">LSU ribosomal protein L11p (L12e)</fullName>
    </submittedName>
</protein>
<dbReference type="AlphaFoldDB" id="A0A6J4HQY2"/>
<dbReference type="GO" id="GO:0005840">
    <property type="term" value="C:ribosome"/>
    <property type="evidence" value="ECO:0007669"/>
    <property type="project" value="UniProtKB-KW"/>
</dbReference>
<feature type="region of interest" description="Disordered" evidence="1">
    <location>
        <begin position="1"/>
        <end position="20"/>
    </location>
</feature>
<feature type="region of interest" description="Disordered" evidence="1">
    <location>
        <begin position="45"/>
        <end position="143"/>
    </location>
</feature>
<feature type="compositionally biased region" description="Basic and acidic residues" evidence="1">
    <location>
        <begin position="134"/>
        <end position="143"/>
    </location>
</feature>
<evidence type="ECO:0000256" key="1">
    <source>
        <dbReference type="SAM" id="MobiDB-lite"/>
    </source>
</evidence>
<feature type="non-terminal residue" evidence="2">
    <location>
        <position position="143"/>
    </location>
</feature>
<organism evidence="2">
    <name type="scientific">uncultured Arthrobacter sp</name>
    <dbReference type="NCBI Taxonomy" id="114050"/>
    <lineage>
        <taxon>Bacteria</taxon>
        <taxon>Bacillati</taxon>
        <taxon>Actinomycetota</taxon>
        <taxon>Actinomycetes</taxon>
        <taxon>Micrococcales</taxon>
        <taxon>Micrococcaceae</taxon>
        <taxon>Arthrobacter</taxon>
        <taxon>environmental samples</taxon>
    </lineage>
</organism>
<keyword evidence="2" id="KW-0687">Ribonucleoprotein</keyword>
<name>A0A6J4HQY2_9MICC</name>
<feature type="non-terminal residue" evidence="2">
    <location>
        <position position="1"/>
    </location>
</feature>
<accession>A0A6J4HQY2</accession>
<keyword evidence="2" id="KW-0689">Ribosomal protein</keyword>
<evidence type="ECO:0000313" key="2">
    <source>
        <dbReference type="EMBL" id="CAA9230922.1"/>
    </source>
</evidence>
<gene>
    <name evidence="2" type="ORF">AVDCRST_MAG83-1142</name>
</gene>
<reference evidence="2" key="1">
    <citation type="submission" date="2020-02" db="EMBL/GenBank/DDBJ databases">
        <authorList>
            <person name="Meier V. D."/>
        </authorList>
    </citation>
    <scope>NUCLEOTIDE SEQUENCE</scope>
    <source>
        <strain evidence="2">AVDCRST_MAG83</strain>
    </source>
</reference>
<feature type="compositionally biased region" description="Basic and acidic residues" evidence="1">
    <location>
        <begin position="69"/>
        <end position="89"/>
    </location>
</feature>
<dbReference type="EMBL" id="CADCTE010000067">
    <property type="protein sequence ID" value="CAA9230922.1"/>
    <property type="molecule type" value="Genomic_DNA"/>
</dbReference>